<dbReference type="InterPro" id="IPR050061">
    <property type="entry name" value="MurCDEF_pg_biosynth"/>
</dbReference>
<evidence type="ECO:0000256" key="10">
    <source>
        <dbReference type="ARBA" id="ARBA00022984"/>
    </source>
</evidence>
<sequence>MLKARKVHFIGVGGYGMSALAMVLKQRGTAVSGSDVAASARTQRLAEAGVEVHIGAHDAAHIEGADVVVYSTQVPEDNPELAAARARGLRVLHRSELLAEFLNGRSIAVAGTHGKTTTSSMVACLLEKAGLDPTILLGGDLEVIGGTGKAGRGDWVVAEADESDRSFLRYHPRVAVVTNVEPEHLEFWEGSFARIQEGFRQFLRQVQPGGLAALCADDPTLRSIGQELRNQPGVVHVVFYGTHPEAEWRAENIRPWEKGIVYDCVRDGRLLGEVRLPIPGRHNALNSLGALVAGDYAGLSFRQMQETLLSFGNARRRFEVWADVDGIRVVDDYAHHPTEIRATLAAAREQAGRRVVAVFQPQRYSRTHWLMDEFATAFQDADVLVLTRIYSPPGERPIPGVSAEALARRIQANTGRPVAVISDQEEILRFLLAEVRPGDTVITMGAGDIWKVARALAQALQSRAVTRTASSGSGRPAPGSGR</sequence>
<dbReference type="Pfam" id="PF08245">
    <property type="entry name" value="Mur_ligase_M"/>
    <property type="match status" value="1"/>
</dbReference>
<dbReference type="EC" id="6.3.2.8" evidence="3 14"/>
<keyword evidence="11 14" id="KW-0131">Cell cycle</keyword>
<evidence type="ECO:0000256" key="7">
    <source>
        <dbReference type="ARBA" id="ARBA00022741"/>
    </source>
</evidence>
<dbReference type="SMR" id="A0A953I9C1"/>
<dbReference type="Gene3D" id="3.90.190.20">
    <property type="entry name" value="Mur ligase, C-terminal domain"/>
    <property type="match status" value="1"/>
</dbReference>
<dbReference type="GO" id="GO:0008360">
    <property type="term" value="P:regulation of cell shape"/>
    <property type="evidence" value="ECO:0007669"/>
    <property type="project" value="UniProtKB-KW"/>
</dbReference>
<evidence type="ECO:0000259" key="18">
    <source>
        <dbReference type="Pfam" id="PF08245"/>
    </source>
</evidence>
<evidence type="ECO:0000256" key="9">
    <source>
        <dbReference type="ARBA" id="ARBA00022960"/>
    </source>
</evidence>
<dbReference type="GO" id="GO:0051301">
    <property type="term" value="P:cell division"/>
    <property type="evidence" value="ECO:0007669"/>
    <property type="project" value="UniProtKB-KW"/>
</dbReference>
<dbReference type="InterPro" id="IPR036615">
    <property type="entry name" value="Mur_ligase_C_dom_sf"/>
</dbReference>
<evidence type="ECO:0000313" key="19">
    <source>
        <dbReference type="EMBL" id="MBY6275154.1"/>
    </source>
</evidence>
<keyword evidence="6 14" id="KW-0132">Cell division</keyword>
<dbReference type="Pfam" id="PF01225">
    <property type="entry name" value="Mur_ligase"/>
    <property type="match status" value="1"/>
</dbReference>
<comment type="similarity">
    <text evidence="14">Belongs to the MurCDEF family.</text>
</comment>
<evidence type="ECO:0000259" key="17">
    <source>
        <dbReference type="Pfam" id="PF02875"/>
    </source>
</evidence>
<keyword evidence="9 14" id="KW-0133">Cell shape</keyword>
<feature type="binding site" evidence="14">
    <location>
        <begin position="111"/>
        <end position="117"/>
    </location>
    <ligand>
        <name>ATP</name>
        <dbReference type="ChEBI" id="CHEBI:30616"/>
    </ligand>
</feature>
<evidence type="ECO:0000256" key="12">
    <source>
        <dbReference type="ARBA" id="ARBA00023316"/>
    </source>
</evidence>
<dbReference type="SUPFAM" id="SSF51984">
    <property type="entry name" value="MurCD N-terminal domain"/>
    <property type="match status" value="1"/>
</dbReference>
<gene>
    <name evidence="14" type="primary">murC</name>
    <name evidence="19" type="ORF">CWE10_02905</name>
</gene>
<dbReference type="SUPFAM" id="SSF53244">
    <property type="entry name" value="MurD-like peptide ligases, peptide-binding domain"/>
    <property type="match status" value="1"/>
</dbReference>
<keyword evidence="15" id="KW-0812">Transmembrane</keyword>
<dbReference type="PANTHER" id="PTHR43445:SF3">
    <property type="entry name" value="UDP-N-ACETYLMURAMATE--L-ALANINE LIGASE"/>
    <property type="match status" value="1"/>
</dbReference>
<evidence type="ECO:0000256" key="8">
    <source>
        <dbReference type="ARBA" id="ARBA00022840"/>
    </source>
</evidence>
<dbReference type="Gene3D" id="3.40.1190.10">
    <property type="entry name" value="Mur-like, catalytic domain"/>
    <property type="match status" value="1"/>
</dbReference>
<feature type="domain" description="Mur ligase central" evidence="18">
    <location>
        <begin position="109"/>
        <end position="293"/>
    </location>
</feature>
<dbReference type="GO" id="GO:0071555">
    <property type="term" value="P:cell wall organization"/>
    <property type="evidence" value="ECO:0007669"/>
    <property type="project" value="UniProtKB-KW"/>
</dbReference>
<keyword evidence="12 14" id="KW-0961">Cell wall biogenesis/degradation</keyword>
<reference evidence="19" key="1">
    <citation type="submission" date="2017-11" db="EMBL/GenBank/DDBJ databases">
        <title>Three new genomes from thermophilic consortium.</title>
        <authorList>
            <person name="Quaggio R."/>
            <person name="Amgarten D."/>
            <person name="Setubal J.C."/>
        </authorList>
    </citation>
    <scope>NUCLEOTIDE SEQUENCE</scope>
    <source>
        <strain evidence="19">ZCTH01-B2</strain>
    </source>
</reference>
<feature type="transmembrane region" description="Helical" evidence="15">
    <location>
        <begin position="7"/>
        <end position="24"/>
    </location>
</feature>
<proteinExistence type="inferred from homology"/>
<dbReference type="InterPro" id="IPR005758">
    <property type="entry name" value="UDP-N-AcMur_Ala_ligase_MurC"/>
</dbReference>
<evidence type="ECO:0000256" key="3">
    <source>
        <dbReference type="ARBA" id="ARBA00012211"/>
    </source>
</evidence>
<dbReference type="NCBIfam" id="TIGR01082">
    <property type="entry name" value="murC"/>
    <property type="match status" value="1"/>
</dbReference>
<evidence type="ECO:0000313" key="20">
    <source>
        <dbReference type="Proteomes" id="UP000732377"/>
    </source>
</evidence>
<dbReference type="OMA" id="DITYQLR"/>
<dbReference type="GO" id="GO:0005737">
    <property type="term" value="C:cytoplasm"/>
    <property type="evidence" value="ECO:0007669"/>
    <property type="project" value="UniProtKB-SubCell"/>
</dbReference>
<dbReference type="RefSeq" id="WP_011197035.1">
    <property type="nucleotide sequence ID" value="NZ_JACSIR010000264.1"/>
</dbReference>
<protein>
    <recommendedName>
        <fullName evidence="3 14">UDP-N-acetylmuramate--L-alanine ligase</fullName>
        <ecNumber evidence="3 14">6.3.2.8</ecNumber>
    </recommendedName>
    <alternativeName>
        <fullName evidence="14">UDP-N-acetylmuramoyl-L-alanine synthetase</fullName>
    </alternativeName>
</protein>
<keyword evidence="4 14" id="KW-0963">Cytoplasm</keyword>
<dbReference type="GO" id="GO:0005524">
    <property type="term" value="F:ATP binding"/>
    <property type="evidence" value="ECO:0007669"/>
    <property type="project" value="UniProtKB-UniRule"/>
</dbReference>
<evidence type="ECO:0000256" key="14">
    <source>
        <dbReference type="HAMAP-Rule" id="MF_00046"/>
    </source>
</evidence>
<keyword evidence="8 14" id="KW-0067">ATP-binding</keyword>
<dbReference type="GO" id="GO:0009252">
    <property type="term" value="P:peptidoglycan biosynthetic process"/>
    <property type="evidence" value="ECO:0007669"/>
    <property type="project" value="UniProtKB-UniRule"/>
</dbReference>
<evidence type="ECO:0000256" key="4">
    <source>
        <dbReference type="ARBA" id="ARBA00022490"/>
    </source>
</evidence>
<comment type="pathway">
    <text evidence="2 14">Cell wall biogenesis; peptidoglycan biosynthesis.</text>
</comment>
<name>A0A953I9C1_SYMTR</name>
<evidence type="ECO:0000256" key="11">
    <source>
        <dbReference type="ARBA" id="ARBA00023306"/>
    </source>
</evidence>
<dbReference type="InterPro" id="IPR013221">
    <property type="entry name" value="Mur_ligase_cen"/>
</dbReference>
<dbReference type="InterPro" id="IPR036565">
    <property type="entry name" value="Mur-like_cat_sf"/>
</dbReference>
<comment type="subcellular location">
    <subcellularLocation>
        <location evidence="1 14">Cytoplasm</location>
    </subcellularLocation>
</comment>
<keyword evidence="10 14" id="KW-0573">Peptidoglycan synthesis</keyword>
<feature type="domain" description="Mur ligase C-terminal" evidence="17">
    <location>
        <begin position="316"/>
        <end position="447"/>
    </location>
</feature>
<keyword evidence="5 14" id="KW-0436">Ligase</keyword>
<accession>A0A953I9C1</accession>
<feature type="domain" description="Mur ligase N-terminal catalytic" evidence="16">
    <location>
        <begin position="6"/>
        <end position="104"/>
    </location>
</feature>
<dbReference type="Proteomes" id="UP000732377">
    <property type="component" value="Unassembled WGS sequence"/>
</dbReference>
<dbReference type="PANTHER" id="PTHR43445">
    <property type="entry name" value="UDP-N-ACETYLMURAMATE--L-ALANINE LIGASE-RELATED"/>
    <property type="match status" value="1"/>
</dbReference>
<keyword evidence="15" id="KW-1133">Transmembrane helix</keyword>
<evidence type="ECO:0000256" key="13">
    <source>
        <dbReference type="ARBA" id="ARBA00047833"/>
    </source>
</evidence>
<evidence type="ECO:0000256" key="2">
    <source>
        <dbReference type="ARBA" id="ARBA00004752"/>
    </source>
</evidence>
<evidence type="ECO:0000256" key="1">
    <source>
        <dbReference type="ARBA" id="ARBA00004496"/>
    </source>
</evidence>
<evidence type="ECO:0000259" key="16">
    <source>
        <dbReference type="Pfam" id="PF01225"/>
    </source>
</evidence>
<keyword evidence="15" id="KW-0472">Membrane</keyword>
<dbReference type="HAMAP" id="MF_00046">
    <property type="entry name" value="MurC"/>
    <property type="match status" value="1"/>
</dbReference>
<comment type="function">
    <text evidence="14">Cell wall formation.</text>
</comment>
<comment type="caution">
    <text evidence="19">The sequence shown here is derived from an EMBL/GenBank/DDBJ whole genome shotgun (WGS) entry which is preliminary data.</text>
</comment>
<evidence type="ECO:0000256" key="6">
    <source>
        <dbReference type="ARBA" id="ARBA00022618"/>
    </source>
</evidence>
<evidence type="ECO:0000256" key="15">
    <source>
        <dbReference type="SAM" id="Phobius"/>
    </source>
</evidence>
<dbReference type="AlphaFoldDB" id="A0A953I9C1"/>
<dbReference type="Gene3D" id="3.40.50.720">
    <property type="entry name" value="NAD(P)-binding Rossmann-like Domain"/>
    <property type="match status" value="1"/>
</dbReference>
<dbReference type="GO" id="GO:0008763">
    <property type="term" value="F:UDP-N-acetylmuramate-L-alanine ligase activity"/>
    <property type="evidence" value="ECO:0007669"/>
    <property type="project" value="UniProtKB-UniRule"/>
</dbReference>
<comment type="catalytic activity">
    <reaction evidence="13 14">
        <text>UDP-N-acetyl-alpha-D-muramate + L-alanine + ATP = UDP-N-acetyl-alpha-D-muramoyl-L-alanine + ADP + phosphate + H(+)</text>
        <dbReference type="Rhea" id="RHEA:23372"/>
        <dbReference type="ChEBI" id="CHEBI:15378"/>
        <dbReference type="ChEBI" id="CHEBI:30616"/>
        <dbReference type="ChEBI" id="CHEBI:43474"/>
        <dbReference type="ChEBI" id="CHEBI:57972"/>
        <dbReference type="ChEBI" id="CHEBI:70757"/>
        <dbReference type="ChEBI" id="CHEBI:83898"/>
        <dbReference type="ChEBI" id="CHEBI:456216"/>
        <dbReference type="EC" id="6.3.2.8"/>
    </reaction>
</comment>
<organism evidence="19 20">
    <name type="scientific">Symbiobacterium thermophilum</name>
    <dbReference type="NCBI Taxonomy" id="2734"/>
    <lineage>
        <taxon>Bacteria</taxon>
        <taxon>Bacillati</taxon>
        <taxon>Bacillota</taxon>
        <taxon>Clostridia</taxon>
        <taxon>Eubacteriales</taxon>
        <taxon>Symbiobacteriaceae</taxon>
        <taxon>Symbiobacterium</taxon>
    </lineage>
</organism>
<dbReference type="EMBL" id="PIUK01000014">
    <property type="protein sequence ID" value="MBY6275154.1"/>
    <property type="molecule type" value="Genomic_DNA"/>
</dbReference>
<dbReference type="InterPro" id="IPR004101">
    <property type="entry name" value="Mur_ligase_C"/>
</dbReference>
<dbReference type="SUPFAM" id="SSF53623">
    <property type="entry name" value="MurD-like peptide ligases, catalytic domain"/>
    <property type="match status" value="1"/>
</dbReference>
<dbReference type="InterPro" id="IPR000713">
    <property type="entry name" value="Mur_ligase_N"/>
</dbReference>
<keyword evidence="7 14" id="KW-0547">Nucleotide-binding</keyword>
<evidence type="ECO:0000256" key="5">
    <source>
        <dbReference type="ARBA" id="ARBA00022598"/>
    </source>
</evidence>
<dbReference type="Pfam" id="PF02875">
    <property type="entry name" value="Mur_ligase_C"/>
    <property type="match status" value="1"/>
</dbReference>